<evidence type="ECO:0000313" key="11">
    <source>
        <dbReference type="EMBL" id="TNN56659.1"/>
    </source>
</evidence>
<dbReference type="GO" id="GO:0005576">
    <property type="term" value="C:extracellular region"/>
    <property type="evidence" value="ECO:0007669"/>
    <property type="project" value="UniProtKB-SubCell"/>
</dbReference>
<evidence type="ECO:0000256" key="1">
    <source>
        <dbReference type="ARBA" id="ARBA00002219"/>
    </source>
</evidence>
<dbReference type="PANTHER" id="PTHR45713:SF8">
    <property type="entry name" value="SI:CH211-215K15.4"/>
    <property type="match status" value="1"/>
</dbReference>
<dbReference type="PANTHER" id="PTHR45713">
    <property type="entry name" value="FTP DOMAIN-CONTAINING PROTEIN"/>
    <property type="match status" value="1"/>
</dbReference>
<comment type="caution">
    <text evidence="11">The sequence shown here is derived from an EMBL/GenBank/DDBJ whole genome shotgun (WGS) entry which is preliminary data.</text>
</comment>
<feature type="domain" description="Fucolectin tachylectin-4 pentraxin-1" evidence="10">
    <location>
        <begin position="519"/>
        <end position="663"/>
    </location>
</feature>
<dbReference type="InterPro" id="IPR008979">
    <property type="entry name" value="Galactose-bd-like_sf"/>
</dbReference>
<keyword evidence="8" id="KW-0106">Calcium</keyword>
<dbReference type="AlphaFoldDB" id="A0A4Z2GTD6"/>
<dbReference type="OrthoDB" id="547680at2759"/>
<comment type="function">
    <text evidence="1">Acts as a defensive agent. Recognizes blood group fucosylated oligosaccharides including A, B, H and Lewis B-type antigens. Does not recognize Lewis A antigen and has low affinity for monovalent haptens.</text>
</comment>
<reference evidence="11 12" key="1">
    <citation type="submission" date="2019-03" db="EMBL/GenBank/DDBJ databases">
        <title>First draft genome of Liparis tanakae, snailfish: a comprehensive survey of snailfish specific genes.</title>
        <authorList>
            <person name="Kim W."/>
            <person name="Song I."/>
            <person name="Jeong J.-H."/>
            <person name="Kim D."/>
            <person name="Kim S."/>
            <person name="Ryu S."/>
            <person name="Song J.Y."/>
            <person name="Lee S.K."/>
        </authorList>
    </citation>
    <scope>NUCLEOTIDE SEQUENCE [LARGE SCALE GENOMIC DNA]</scope>
    <source>
        <tissue evidence="11">Muscle</tissue>
    </source>
</reference>
<dbReference type="GO" id="GO:0001868">
    <property type="term" value="P:regulation of complement activation, lectin pathway"/>
    <property type="evidence" value="ECO:0007669"/>
    <property type="project" value="UniProtKB-ARBA"/>
</dbReference>
<protein>
    <submittedName>
        <fullName evidence="11">Fucolectin</fullName>
    </submittedName>
</protein>
<evidence type="ECO:0000256" key="4">
    <source>
        <dbReference type="ARBA" id="ARBA00011233"/>
    </source>
</evidence>
<dbReference type="Gene3D" id="2.60.120.260">
    <property type="entry name" value="Galactose-binding domain-like"/>
    <property type="match status" value="3"/>
</dbReference>
<keyword evidence="9" id="KW-1015">Disulfide bond</keyword>
<evidence type="ECO:0000256" key="8">
    <source>
        <dbReference type="ARBA" id="ARBA00022837"/>
    </source>
</evidence>
<dbReference type="GO" id="GO:0046872">
    <property type="term" value="F:metal ion binding"/>
    <property type="evidence" value="ECO:0007669"/>
    <property type="project" value="UniProtKB-KW"/>
</dbReference>
<comment type="subcellular location">
    <subcellularLocation>
        <location evidence="2">Secreted</location>
    </subcellularLocation>
</comment>
<feature type="domain" description="Fucolectin tachylectin-4 pentraxin-1" evidence="10">
    <location>
        <begin position="171"/>
        <end position="317"/>
    </location>
</feature>
<dbReference type="Proteomes" id="UP000314294">
    <property type="component" value="Unassembled WGS sequence"/>
</dbReference>
<name>A0A4Z2GTD6_9TELE</name>
<evidence type="ECO:0000256" key="9">
    <source>
        <dbReference type="ARBA" id="ARBA00023157"/>
    </source>
</evidence>
<organism evidence="11 12">
    <name type="scientific">Liparis tanakae</name>
    <name type="common">Tanaka's snailfish</name>
    <dbReference type="NCBI Taxonomy" id="230148"/>
    <lineage>
        <taxon>Eukaryota</taxon>
        <taxon>Metazoa</taxon>
        <taxon>Chordata</taxon>
        <taxon>Craniata</taxon>
        <taxon>Vertebrata</taxon>
        <taxon>Euteleostomi</taxon>
        <taxon>Actinopterygii</taxon>
        <taxon>Neopterygii</taxon>
        <taxon>Teleostei</taxon>
        <taxon>Neoteleostei</taxon>
        <taxon>Acanthomorphata</taxon>
        <taxon>Eupercaria</taxon>
        <taxon>Perciformes</taxon>
        <taxon>Cottioidei</taxon>
        <taxon>Cottales</taxon>
        <taxon>Liparidae</taxon>
        <taxon>Liparis</taxon>
    </lineage>
</organism>
<dbReference type="InterPro" id="IPR051941">
    <property type="entry name" value="BG_Antigen-Binding_Lectin"/>
</dbReference>
<accession>A0A4Z2GTD6</accession>
<dbReference type="EMBL" id="SRLO01000423">
    <property type="protein sequence ID" value="TNN56659.1"/>
    <property type="molecule type" value="Genomic_DNA"/>
</dbReference>
<dbReference type="GO" id="GO:0010185">
    <property type="term" value="P:regulation of cellular defense response"/>
    <property type="evidence" value="ECO:0007669"/>
    <property type="project" value="UniProtKB-ARBA"/>
</dbReference>
<evidence type="ECO:0000256" key="3">
    <source>
        <dbReference type="ARBA" id="ARBA00010147"/>
    </source>
</evidence>
<dbReference type="SMART" id="SM00607">
    <property type="entry name" value="FTP"/>
    <property type="match status" value="3"/>
</dbReference>
<gene>
    <name evidence="11" type="primary">FUCL_2</name>
    <name evidence="11" type="ORF">EYF80_033086</name>
</gene>
<dbReference type="GO" id="GO:0042806">
    <property type="term" value="F:fucose binding"/>
    <property type="evidence" value="ECO:0007669"/>
    <property type="project" value="UniProtKB-ARBA"/>
</dbReference>
<keyword evidence="5" id="KW-0964">Secreted</keyword>
<dbReference type="Pfam" id="PF22633">
    <property type="entry name" value="F5_F8_type_C_2"/>
    <property type="match status" value="3"/>
</dbReference>
<dbReference type="SUPFAM" id="SSF49785">
    <property type="entry name" value="Galactose-binding domain-like"/>
    <property type="match status" value="3"/>
</dbReference>
<comment type="subunit">
    <text evidence="4">Homotrimer.</text>
</comment>
<evidence type="ECO:0000256" key="2">
    <source>
        <dbReference type="ARBA" id="ARBA00004613"/>
    </source>
</evidence>
<sequence length="663" mass="72637">MLEITAHLVERDRNGVVGLFSMESPMRISAPLSRSESSSRLVIFTENTLWVTRRSSRHQGLMLFLVWVQEPSSHTALGFPSMALEAAPNSYIDDWLAFPPSARVADVNLRPVEPEGAAVSSVDDDDGGDDVGLQQVHSPPGVGLFIRSRTMIHNSILPLLLLLGTCSAYTYQNLALRGKATQSGRYESAYGAASSAIDGNRDSDLNSGSCTHTNERDYPWWRVDLLDSYIVTSVIVTNRGDCCHERLDGAEIHISDTLIVKGNVNPAAGVIPHIPAGRSLKLTFTRHVEGRYVIVVLPGSNRVLSLCEVEVYGYRAPTGKDKDRKPKASRDGSRTMIHNSVLPLLLLLGTCSAYTYQNVALRGKATHFDRYMYAYEWEPPKLESDPHPFASAWSAIDGNRNSDLSRGSCAHTIEVTTNPWWTVELLHSYIVTSVIITSRGDCCADMLHGAEIHIGDSYKDYGVTNPLAGMIPHIPEGTSLTINFTRHVEGRYVTVLLPGSEKALTLCEVEVYGYRSPTGENLALGGQATQSSLPFVFSNASNAIDGNRAAGVKQASCTQTKSEMNPWWRLDLGRTHRVFSINITNNLDSLPQRLNGAEIRIGDSLLNNGNDNPRCAVISSIPGGFTADFQCGGMDGRYVNVVIPGRIEHLMLCEVEVYGSRLD</sequence>
<keyword evidence="7" id="KW-0430">Lectin</keyword>
<evidence type="ECO:0000313" key="12">
    <source>
        <dbReference type="Proteomes" id="UP000314294"/>
    </source>
</evidence>
<keyword evidence="12" id="KW-1185">Reference proteome</keyword>
<evidence type="ECO:0000256" key="5">
    <source>
        <dbReference type="ARBA" id="ARBA00022525"/>
    </source>
</evidence>
<dbReference type="InterPro" id="IPR006585">
    <property type="entry name" value="FTP1"/>
</dbReference>
<keyword evidence="6" id="KW-0479">Metal-binding</keyword>
<comment type="similarity">
    <text evidence="3">Belongs to the fucolectin family.</text>
</comment>
<evidence type="ECO:0000259" key="10">
    <source>
        <dbReference type="SMART" id="SM00607"/>
    </source>
</evidence>
<proteinExistence type="inferred from homology"/>
<evidence type="ECO:0000256" key="7">
    <source>
        <dbReference type="ARBA" id="ARBA00022734"/>
    </source>
</evidence>
<evidence type="ECO:0000256" key="6">
    <source>
        <dbReference type="ARBA" id="ARBA00022723"/>
    </source>
</evidence>
<feature type="domain" description="Fucolectin tachylectin-4 pentraxin-1" evidence="10">
    <location>
        <begin position="356"/>
        <end position="517"/>
    </location>
</feature>